<dbReference type="AlphaFoldDB" id="A0A914HD17"/>
<dbReference type="InterPro" id="IPR048280">
    <property type="entry name" value="COX6B-like"/>
</dbReference>
<evidence type="ECO:0000313" key="5">
    <source>
        <dbReference type="WBParaSite" id="Gr19_v10_g15916.t1"/>
    </source>
</evidence>
<proteinExistence type="predicted"/>
<evidence type="ECO:0000313" key="4">
    <source>
        <dbReference type="Proteomes" id="UP000887572"/>
    </source>
</evidence>
<dbReference type="GO" id="GO:0045277">
    <property type="term" value="C:respiratory chain complex IV"/>
    <property type="evidence" value="ECO:0007669"/>
    <property type="project" value="InterPro"/>
</dbReference>
<dbReference type="SUPFAM" id="SSF47694">
    <property type="entry name" value="Cytochrome c oxidase subunit h"/>
    <property type="match status" value="1"/>
</dbReference>
<dbReference type="WBParaSite" id="Gr19_v10_g15916.t1">
    <property type="protein sequence ID" value="Gr19_v10_g15916.t1"/>
    <property type="gene ID" value="Gr19_v10_g15916"/>
</dbReference>
<sequence length="120" mass="14938">MNEMEIPDTFGERLQKFKDSGEPHMLHPENPDIWKPAYHEMMARRLSWAAPYDARFPQQRKQRQCFEYYVDYFRCQELMGEEYKPCKFFRNVYRDFCPGYWVEKWDELREEGRFPAKFDR</sequence>
<keyword evidence="3" id="KW-1015">Disulfide bond</keyword>
<reference evidence="5" key="1">
    <citation type="submission" date="2022-11" db="UniProtKB">
        <authorList>
            <consortium name="WormBaseParasite"/>
        </authorList>
    </citation>
    <scope>IDENTIFICATION</scope>
</reference>
<dbReference type="Proteomes" id="UP000887572">
    <property type="component" value="Unplaced"/>
</dbReference>
<accession>A0A914HD17</accession>
<organism evidence="4 5">
    <name type="scientific">Globodera rostochiensis</name>
    <name type="common">Golden nematode worm</name>
    <name type="synonym">Heterodera rostochiensis</name>
    <dbReference type="NCBI Taxonomy" id="31243"/>
    <lineage>
        <taxon>Eukaryota</taxon>
        <taxon>Metazoa</taxon>
        <taxon>Ecdysozoa</taxon>
        <taxon>Nematoda</taxon>
        <taxon>Chromadorea</taxon>
        <taxon>Rhabditida</taxon>
        <taxon>Tylenchina</taxon>
        <taxon>Tylenchomorpha</taxon>
        <taxon>Tylenchoidea</taxon>
        <taxon>Heteroderidae</taxon>
        <taxon>Heteroderinae</taxon>
        <taxon>Globodera</taxon>
    </lineage>
</organism>
<evidence type="ECO:0000256" key="3">
    <source>
        <dbReference type="ARBA" id="ARBA00023157"/>
    </source>
</evidence>
<keyword evidence="4" id="KW-1185">Reference proteome</keyword>
<evidence type="ECO:0000256" key="1">
    <source>
        <dbReference type="ARBA" id="ARBA00004173"/>
    </source>
</evidence>
<comment type="subcellular location">
    <subcellularLocation>
        <location evidence="1">Mitochondrion</location>
    </subcellularLocation>
</comment>
<dbReference type="InterPro" id="IPR036549">
    <property type="entry name" value="CX6/COA6-like_sf"/>
</dbReference>
<dbReference type="InterPro" id="IPR003213">
    <property type="entry name" value="Cyt_c_oxidase_su6B"/>
</dbReference>
<evidence type="ECO:0000256" key="2">
    <source>
        <dbReference type="ARBA" id="ARBA00023128"/>
    </source>
</evidence>
<dbReference type="PANTHER" id="PTHR11387">
    <property type="entry name" value="CYTOCHROME C OXIDASE SUBUNIT 6B"/>
    <property type="match status" value="1"/>
</dbReference>
<name>A0A914HD17_GLORO</name>
<keyword evidence="2" id="KW-0496">Mitochondrion</keyword>
<dbReference type="CDD" id="cd00926">
    <property type="entry name" value="Cyt_c_Oxidase_VIb"/>
    <property type="match status" value="1"/>
</dbReference>
<dbReference type="Pfam" id="PF02297">
    <property type="entry name" value="COX6B"/>
    <property type="match status" value="1"/>
</dbReference>
<protein>
    <submittedName>
        <fullName evidence="5">Uncharacterized protein</fullName>
    </submittedName>
</protein>
<dbReference type="Gene3D" id="1.10.10.140">
    <property type="entry name" value="Cytochrome c oxidase, subunit VIb"/>
    <property type="match status" value="1"/>
</dbReference>
<dbReference type="GO" id="GO:0005739">
    <property type="term" value="C:mitochondrion"/>
    <property type="evidence" value="ECO:0007669"/>
    <property type="project" value="UniProtKB-SubCell"/>
</dbReference>